<protein>
    <submittedName>
        <fullName evidence="1">Uncharacterized protein</fullName>
    </submittedName>
</protein>
<evidence type="ECO:0000313" key="2">
    <source>
        <dbReference type="Proteomes" id="UP000092612"/>
    </source>
</evidence>
<organism evidence="1 2">
    <name type="scientific">Polaribacter reichenbachii</name>
    <dbReference type="NCBI Taxonomy" id="996801"/>
    <lineage>
        <taxon>Bacteria</taxon>
        <taxon>Pseudomonadati</taxon>
        <taxon>Bacteroidota</taxon>
        <taxon>Flavobacteriia</taxon>
        <taxon>Flavobacteriales</taxon>
        <taxon>Flavobacteriaceae</taxon>
    </lineage>
</organism>
<proteinExistence type="predicted"/>
<dbReference type="AlphaFoldDB" id="A0A1B8TQD3"/>
<gene>
    <name evidence="1" type="ORF">LPB301_17095</name>
</gene>
<reference evidence="2" key="1">
    <citation type="submission" date="2016-02" db="EMBL/GenBank/DDBJ databases">
        <title>Paenibacillus sp. LPB0068, isolated from Crassostrea gigas.</title>
        <authorList>
            <person name="Shin S.-K."/>
            <person name="Yi H."/>
        </authorList>
    </citation>
    <scope>NUCLEOTIDE SEQUENCE [LARGE SCALE GENOMIC DNA]</scope>
    <source>
        <strain evidence="2">KCTC 23969</strain>
    </source>
</reference>
<evidence type="ECO:0000313" key="1">
    <source>
        <dbReference type="EMBL" id="OBY61764.1"/>
    </source>
</evidence>
<comment type="caution">
    <text evidence="1">The sequence shown here is derived from an EMBL/GenBank/DDBJ whole genome shotgun (WGS) entry which is preliminary data.</text>
</comment>
<name>A0A1B8TQD3_9FLAO</name>
<sequence length="164" mass="18534">MNSIKKITVLIIAVIGFFTYSKAGNDNTPKSKVILEEVNVVELLSKQEQGCRPSSEVMFYVDTEIVKKHRGFSEINAKIYVLDRITGKTNLLTSENILLAYYQDSVLGNALNTCDSSLNELKNGDKLIGDNIVSTYSFSELMKYETIYDSYIRSTNKLLNIKRI</sequence>
<keyword evidence="2" id="KW-1185">Reference proteome</keyword>
<accession>A0A1B8TQD3</accession>
<dbReference type="RefSeq" id="WP_068365109.1">
    <property type="nucleotide sequence ID" value="NZ_CP019337.1"/>
</dbReference>
<dbReference type="Proteomes" id="UP000092612">
    <property type="component" value="Unassembled WGS sequence"/>
</dbReference>
<dbReference type="OrthoDB" id="1202270at2"/>
<dbReference type="EMBL" id="LSFL01000042">
    <property type="protein sequence ID" value="OBY61764.1"/>
    <property type="molecule type" value="Genomic_DNA"/>
</dbReference>
<dbReference type="KEGG" id="prn:BW723_10660"/>